<protein>
    <submittedName>
        <fullName evidence="1">Uncharacterized protein</fullName>
    </submittedName>
</protein>
<proteinExistence type="predicted"/>
<comment type="caution">
    <text evidence="1">The sequence shown here is derived from an EMBL/GenBank/DDBJ whole genome shotgun (WGS) entry which is preliminary data.</text>
</comment>
<gene>
    <name evidence="1" type="ORF">RHMOL_Rhmol01G0112300</name>
</gene>
<accession>A0ACC0Q054</accession>
<reference evidence="1" key="1">
    <citation type="submission" date="2022-02" db="EMBL/GenBank/DDBJ databases">
        <title>Plant Genome Project.</title>
        <authorList>
            <person name="Zhang R.-G."/>
        </authorList>
    </citation>
    <scope>NUCLEOTIDE SEQUENCE</scope>
    <source>
        <strain evidence="1">AT1</strain>
    </source>
</reference>
<evidence type="ECO:0000313" key="1">
    <source>
        <dbReference type="EMBL" id="KAI8571340.1"/>
    </source>
</evidence>
<dbReference type="Proteomes" id="UP001062846">
    <property type="component" value="Chromosome 1"/>
</dbReference>
<evidence type="ECO:0000313" key="2">
    <source>
        <dbReference type="Proteomes" id="UP001062846"/>
    </source>
</evidence>
<keyword evidence="2" id="KW-1185">Reference proteome</keyword>
<name>A0ACC0Q054_RHOML</name>
<organism evidence="1 2">
    <name type="scientific">Rhododendron molle</name>
    <name type="common">Chinese azalea</name>
    <name type="synonym">Azalea mollis</name>
    <dbReference type="NCBI Taxonomy" id="49168"/>
    <lineage>
        <taxon>Eukaryota</taxon>
        <taxon>Viridiplantae</taxon>
        <taxon>Streptophyta</taxon>
        <taxon>Embryophyta</taxon>
        <taxon>Tracheophyta</taxon>
        <taxon>Spermatophyta</taxon>
        <taxon>Magnoliopsida</taxon>
        <taxon>eudicotyledons</taxon>
        <taxon>Gunneridae</taxon>
        <taxon>Pentapetalae</taxon>
        <taxon>asterids</taxon>
        <taxon>Ericales</taxon>
        <taxon>Ericaceae</taxon>
        <taxon>Ericoideae</taxon>
        <taxon>Rhodoreae</taxon>
        <taxon>Rhododendron</taxon>
    </lineage>
</organism>
<dbReference type="EMBL" id="CM046388">
    <property type="protein sequence ID" value="KAI8571340.1"/>
    <property type="molecule type" value="Genomic_DNA"/>
</dbReference>
<sequence length="451" mass="50468">MLGIVEANLDEAYVRKSDPDVLKLVKQYEGTGGRFKLGGKSVKLTAKEVTLIFGIQFGPTRIVLNPTPRVPKSDFADRLCPGPKGQRILTIPLLREFFAKTVEGTSLQDAKDLARVLCLLLIGTLFFASTQARVSWGYLEFVESLDNSTSYDWVTFITEYVIQELNKRASSKPTKVGGCIMGLMVFSSELEPNNEEEEMYRFSQVPEHEADVKAAKLKAAVDKSGDEVVQDSSDKETDNDEDEVVTLRGIIRKLTAENAKNDRIILELRRENEGKNATIAELRRMITRHPQTPTPGPGFEGISKQFDKDHLEHENITLQTEIDGLLIEKDIVEEKLEVAGDIIDDFVTHTVTQTYQSGENVGEKESKAKKVDAKREKHEIENVEEEEEEEEEDGGGFEIVQDEGGPEHIMVADADVDSTIVEAYMSILECNTPKRKRGKTKVKVKSSSLTR</sequence>